<dbReference type="Pfam" id="PF02470">
    <property type="entry name" value="MlaD"/>
    <property type="match status" value="1"/>
</dbReference>
<dbReference type="InterPro" id="IPR003399">
    <property type="entry name" value="Mce/MlaD"/>
</dbReference>
<reference evidence="5" key="1">
    <citation type="journal article" date="2019" name="Int. J. Syst. Evol. Microbiol.">
        <title>The Global Catalogue of Microorganisms (GCM) 10K type strain sequencing project: providing services to taxonomists for standard genome sequencing and annotation.</title>
        <authorList>
            <consortium name="The Broad Institute Genomics Platform"/>
            <consortium name="The Broad Institute Genome Sequencing Center for Infectious Disease"/>
            <person name="Wu L."/>
            <person name="Ma J."/>
        </authorList>
    </citation>
    <scope>NUCLEOTIDE SEQUENCE [LARGE SCALE GENOMIC DNA]</scope>
    <source>
        <strain evidence="5">CCUG 50347</strain>
    </source>
</reference>
<dbReference type="PRINTS" id="PR01782">
    <property type="entry name" value="MCEVIRFACTOR"/>
</dbReference>
<sequence length="455" mass="47161">MPRMKPFRKRNPLPIGAASLAILLLLTAASLNIRDLPLIGQGPTYSARFSESAGVQPDDDVRIAGIRIGTVTDLELDGKDVVISFKAPDAWVGDRTSASIEIKTVLGQKYINLEPAGEAPLDPDASIPRERTRAPFDVIQAFSQLSTTVEDLDTDQLAQSLGVLSETLDGAAGPVRGALDGLSRLSRTISSRDQELARLLANTRTTTQVLADRDAEVERLINDGNLLLSELRARKAAIDNLLNGTIALAAQLRGLVADNEATLRPTLEQLDGVLSTLEENSANLENGVRLLAPFIRVFGNVVGNGRWFDAYICNLDPPGDQTCDPGSSLNPADLLGTLDPALLAQILRAALAQLGFPAVPTDPTAITNVIAGLSPTDVARLGELVAGGAGGALTDEQLAVLFQPDGANLNLIRQLLGALPLAGGTGPPASAEGLLPGAGATGADGGAAGGEGGGN</sequence>
<dbReference type="NCBIfam" id="TIGR00996">
    <property type="entry name" value="Mtu_fam_mce"/>
    <property type="match status" value="1"/>
</dbReference>
<evidence type="ECO:0000313" key="5">
    <source>
        <dbReference type="Proteomes" id="UP001595909"/>
    </source>
</evidence>
<dbReference type="InterPro" id="IPR005693">
    <property type="entry name" value="Mce"/>
</dbReference>
<evidence type="ECO:0000313" key="4">
    <source>
        <dbReference type="EMBL" id="MFC4834369.1"/>
    </source>
</evidence>
<keyword evidence="5" id="KW-1185">Reference proteome</keyword>
<dbReference type="EMBL" id="JBHSIM010000039">
    <property type="protein sequence ID" value="MFC4834369.1"/>
    <property type="molecule type" value="Genomic_DNA"/>
</dbReference>
<name>A0ABV9RLH3_9PSEU</name>
<dbReference type="PANTHER" id="PTHR33371">
    <property type="entry name" value="INTERMEMBRANE PHOSPHOLIPID TRANSPORT SYSTEM BINDING PROTEIN MLAD-RELATED"/>
    <property type="match status" value="1"/>
</dbReference>
<dbReference type="InterPro" id="IPR024516">
    <property type="entry name" value="Mce_C"/>
</dbReference>
<organism evidence="4 5">
    <name type="scientific">Actinomycetospora chibensis</name>
    <dbReference type="NCBI Taxonomy" id="663606"/>
    <lineage>
        <taxon>Bacteria</taxon>
        <taxon>Bacillati</taxon>
        <taxon>Actinomycetota</taxon>
        <taxon>Actinomycetes</taxon>
        <taxon>Pseudonocardiales</taxon>
        <taxon>Pseudonocardiaceae</taxon>
        <taxon>Actinomycetospora</taxon>
    </lineage>
</organism>
<feature type="compositionally biased region" description="Gly residues" evidence="1">
    <location>
        <begin position="439"/>
        <end position="455"/>
    </location>
</feature>
<feature type="domain" description="Mammalian cell entry C-terminal" evidence="3">
    <location>
        <begin position="119"/>
        <end position="305"/>
    </location>
</feature>
<evidence type="ECO:0000259" key="2">
    <source>
        <dbReference type="Pfam" id="PF02470"/>
    </source>
</evidence>
<feature type="domain" description="Mce/MlaD" evidence="2">
    <location>
        <begin position="42"/>
        <end position="115"/>
    </location>
</feature>
<dbReference type="PANTHER" id="PTHR33371:SF18">
    <property type="entry name" value="MCE-FAMILY PROTEIN MCE3C"/>
    <property type="match status" value="1"/>
</dbReference>
<gene>
    <name evidence="4" type="ORF">ACFPEL_18295</name>
</gene>
<comment type="caution">
    <text evidence="4">The sequence shown here is derived from an EMBL/GenBank/DDBJ whole genome shotgun (WGS) entry which is preliminary data.</text>
</comment>
<protein>
    <submittedName>
        <fullName evidence="4">MCE family protein</fullName>
    </submittedName>
</protein>
<dbReference type="RefSeq" id="WP_337994179.1">
    <property type="nucleotide sequence ID" value="NZ_BAABHN010000039.1"/>
</dbReference>
<evidence type="ECO:0000259" key="3">
    <source>
        <dbReference type="Pfam" id="PF11887"/>
    </source>
</evidence>
<dbReference type="Proteomes" id="UP001595909">
    <property type="component" value="Unassembled WGS sequence"/>
</dbReference>
<feature type="region of interest" description="Disordered" evidence="1">
    <location>
        <begin position="430"/>
        <end position="455"/>
    </location>
</feature>
<proteinExistence type="predicted"/>
<accession>A0ABV9RLH3</accession>
<dbReference type="Pfam" id="PF11887">
    <property type="entry name" value="Mce4_CUP1"/>
    <property type="match status" value="1"/>
</dbReference>
<dbReference type="InterPro" id="IPR052336">
    <property type="entry name" value="MlaD_Phospholipid_Transporter"/>
</dbReference>
<evidence type="ECO:0000256" key="1">
    <source>
        <dbReference type="SAM" id="MobiDB-lite"/>
    </source>
</evidence>